<dbReference type="FunFam" id="1.25.40.10:FF:000333">
    <property type="entry name" value="Pentatricopeptide repeat-containing protein"/>
    <property type="match status" value="1"/>
</dbReference>
<dbReference type="PROSITE" id="PS51375">
    <property type="entry name" value="PPR"/>
    <property type="match status" value="3"/>
</dbReference>
<dbReference type="FunFam" id="1.25.40.10:FF:000927">
    <property type="entry name" value="Pentatricopeptide repeat-containing protein"/>
    <property type="match status" value="1"/>
</dbReference>
<dbReference type="GO" id="GO:0003723">
    <property type="term" value="F:RNA binding"/>
    <property type="evidence" value="ECO:0007669"/>
    <property type="project" value="InterPro"/>
</dbReference>
<dbReference type="EMBL" id="JAINDJ010000002">
    <property type="protein sequence ID" value="KAG9457185.1"/>
    <property type="molecule type" value="Genomic_DNA"/>
</dbReference>
<dbReference type="Pfam" id="PF01535">
    <property type="entry name" value="PPR"/>
    <property type="match status" value="5"/>
</dbReference>
<evidence type="ECO:0000256" key="1">
    <source>
        <dbReference type="ARBA" id="ARBA00006643"/>
    </source>
</evidence>
<dbReference type="Pfam" id="PF20431">
    <property type="entry name" value="E_motif"/>
    <property type="match status" value="1"/>
</dbReference>
<dbReference type="PANTHER" id="PTHR47926:SF485">
    <property type="entry name" value="REPEAT-LIKE SUPERFAMILY PROTEIN, PUTATIVE-RELATED"/>
    <property type="match status" value="1"/>
</dbReference>
<dbReference type="AlphaFoldDB" id="A0AAV7F7K5"/>
<keyword evidence="2" id="KW-0677">Repeat</keyword>
<evidence type="ECO:0000256" key="2">
    <source>
        <dbReference type="ARBA" id="ARBA00022737"/>
    </source>
</evidence>
<dbReference type="InterPro" id="IPR046960">
    <property type="entry name" value="PPR_At4g14850-like_plant"/>
</dbReference>
<comment type="similarity">
    <text evidence="1">Belongs to the PPR family. PCMP-H subfamily.</text>
</comment>
<feature type="repeat" description="PPR" evidence="3">
    <location>
        <begin position="416"/>
        <end position="450"/>
    </location>
</feature>
<evidence type="ECO:0000256" key="3">
    <source>
        <dbReference type="PROSITE-ProRule" id="PRU00708"/>
    </source>
</evidence>
<name>A0AAV7F7K5_ARIFI</name>
<dbReference type="NCBIfam" id="TIGR00756">
    <property type="entry name" value="PPR"/>
    <property type="match status" value="5"/>
</dbReference>
<dbReference type="InterPro" id="IPR002885">
    <property type="entry name" value="PPR_rpt"/>
</dbReference>
<dbReference type="FunFam" id="1.25.40.10:FF:000125">
    <property type="entry name" value="Pentatricopeptide repeat-containing protein"/>
    <property type="match status" value="1"/>
</dbReference>
<comment type="caution">
    <text evidence="4">The sequence shown here is derived from an EMBL/GenBank/DDBJ whole genome shotgun (WGS) entry which is preliminary data.</text>
</comment>
<dbReference type="GO" id="GO:0048731">
    <property type="term" value="P:system development"/>
    <property type="evidence" value="ECO:0007669"/>
    <property type="project" value="UniProtKB-ARBA"/>
</dbReference>
<sequence length="633" mass="71670">MLHIPKSSNYTTSSIRAKLKPRNSQASGLPQRIRIWEVDDDEHESQGKNILQLSHPLLRSLESINGSLKRFDQIHSQLILHGLFQHPLAAGRAVKNLAHSPSCIPHAVSFFSHLDSPDAFIANTVLRALLNFDLPEVALQFYHHRVLGKYVRPNHYTFPLLAKISALLESIQDGEKAHGSTVKLGLESHLFVQNSFIHMYFSFGKVESANKLFSDRFEEDLVTWNSMVDGYAKNRLVSLARKVFDEMPERDLVSWNAMIAGYMGIGEVDNAEELFVAMPVRDIVSWNSMVDGYAKMDKVNVAREVFDRMPNRNLVSWNTILAMYARVKNYYECLKLFDRMIDTKESKPNGATLVSVLTACANVCNLKKGKWIHSYIRENKNIELDVLLGTALLTMYAKCGIMNSAKEIFDEMPEKNVVTWNSMIIGYAMHGKVAEAFETFFQMEEKGSRPNDKTFICILSACTHAGMVFEGWWCFDLMRRIYKIEPQVEHYGCMVDLLGRAGLLKDSEDLIERIPSEPAPALWGALLSACKKHSDIGLGEMVAKQLLKLEPQDMGPYVLLSNIYAAEGRWEDVDEVRSMMKQNVLQKTTGFSSVDLNQLDLKPLMGGSSHHKKRIVFSMLSEIGVRMKSFLGT</sequence>
<dbReference type="GO" id="GO:0009451">
    <property type="term" value="P:RNA modification"/>
    <property type="evidence" value="ECO:0007669"/>
    <property type="project" value="InterPro"/>
</dbReference>
<feature type="repeat" description="PPR" evidence="3">
    <location>
        <begin position="220"/>
        <end position="254"/>
    </location>
</feature>
<dbReference type="Pfam" id="PF13041">
    <property type="entry name" value="PPR_2"/>
    <property type="match status" value="1"/>
</dbReference>
<dbReference type="Proteomes" id="UP000825729">
    <property type="component" value="Unassembled WGS sequence"/>
</dbReference>
<keyword evidence="5" id="KW-1185">Reference proteome</keyword>
<proteinExistence type="inferred from homology"/>
<evidence type="ECO:0000313" key="4">
    <source>
        <dbReference type="EMBL" id="KAG9457185.1"/>
    </source>
</evidence>
<accession>A0AAV7F7K5</accession>
<dbReference type="Gene3D" id="1.25.40.10">
    <property type="entry name" value="Tetratricopeptide repeat domain"/>
    <property type="match status" value="4"/>
</dbReference>
<dbReference type="InterPro" id="IPR011990">
    <property type="entry name" value="TPR-like_helical_dom_sf"/>
</dbReference>
<feature type="repeat" description="PPR" evidence="3">
    <location>
        <begin position="282"/>
        <end position="316"/>
    </location>
</feature>
<gene>
    <name evidence="4" type="ORF">H6P81_001693</name>
</gene>
<reference evidence="4 5" key="1">
    <citation type="submission" date="2021-07" db="EMBL/GenBank/DDBJ databases">
        <title>The Aristolochia fimbriata genome: insights into angiosperm evolution, floral development and chemical biosynthesis.</title>
        <authorList>
            <person name="Jiao Y."/>
        </authorList>
    </citation>
    <scope>NUCLEOTIDE SEQUENCE [LARGE SCALE GENOMIC DNA]</scope>
    <source>
        <strain evidence="4">IBCAS-2021</strain>
        <tissue evidence="4">Leaf</tissue>
    </source>
</reference>
<dbReference type="PANTHER" id="PTHR47926">
    <property type="entry name" value="PENTATRICOPEPTIDE REPEAT-CONTAINING PROTEIN"/>
    <property type="match status" value="1"/>
</dbReference>
<evidence type="ECO:0000313" key="5">
    <source>
        <dbReference type="Proteomes" id="UP000825729"/>
    </source>
</evidence>
<organism evidence="4 5">
    <name type="scientific">Aristolochia fimbriata</name>
    <name type="common">White veined hardy Dutchman's pipe vine</name>
    <dbReference type="NCBI Taxonomy" id="158543"/>
    <lineage>
        <taxon>Eukaryota</taxon>
        <taxon>Viridiplantae</taxon>
        <taxon>Streptophyta</taxon>
        <taxon>Embryophyta</taxon>
        <taxon>Tracheophyta</taxon>
        <taxon>Spermatophyta</taxon>
        <taxon>Magnoliopsida</taxon>
        <taxon>Magnoliidae</taxon>
        <taxon>Piperales</taxon>
        <taxon>Aristolochiaceae</taxon>
        <taxon>Aristolochia</taxon>
    </lineage>
</organism>
<evidence type="ECO:0008006" key="6">
    <source>
        <dbReference type="Google" id="ProtNLM"/>
    </source>
</evidence>
<protein>
    <recommendedName>
        <fullName evidence="6">Chlororespiratory reduction 4</fullName>
    </recommendedName>
</protein>
<dbReference type="InterPro" id="IPR046848">
    <property type="entry name" value="E_motif"/>
</dbReference>